<dbReference type="RefSeq" id="WP_377873750.1">
    <property type="nucleotide sequence ID" value="NZ_JBHMAY010000059.1"/>
</dbReference>
<dbReference type="Proteomes" id="UP001595764">
    <property type="component" value="Unassembled WGS sequence"/>
</dbReference>
<keyword evidence="1" id="KW-1133">Transmembrane helix</keyword>
<keyword evidence="3" id="KW-1185">Reference proteome</keyword>
<reference evidence="3" key="1">
    <citation type="journal article" date="2019" name="Int. J. Syst. Evol. Microbiol.">
        <title>The Global Catalogue of Microorganisms (GCM) 10K type strain sequencing project: providing services to taxonomists for standard genome sequencing and annotation.</title>
        <authorList>
            <consortium name="The Broad Institute Genomics Platform"/>
            <consortium name="The Broad Institute Genome Sequencing Center for Infectious Disease"/>
            <person name="Wu L."/>
            <person name="Ma J."/>
        </authorList>
    </citation>
    <scope>NUCLEOTIDE SEQUENCE [LARGE SCALE GENOMIC DNA]</scope>
    <source>
        <strain evidence="3">CGMCC 4.7682</strain>
    </source>
</reference>
<protein>
    <recommendedName>
        <fullName evidence="4">PH domain-containing protein</fullName>
    </recommendedName>
</protein>
<evidence type="ECO:0008006" key="4">
    <source>
        <dbReference type="Google" id="ProtNLM"/>
    </source>
</evidence>
<gene>
    <name evidence="2" type="ORF">ACFORO_28215</name>
</gene>
<keyword evidence="1" id="KW-0812">Transmembrane</keyword>
<comment type="caution">
    <text evidence="2">The sequence shown here is derived from an EMBL/GenBank/DDBJ whole genome shotgun (WGS) entry which is preliminary data.</text>
</comment>
<evidence type="ECO:0000256" key="1">
    <source>
        <dbReference type="SAM" id="Phobius"/>
    </source>
</evidence>
<feature type="transmembrane region" description="Helical" evidence="1">
    <location>
        <begin position="101"/>
        <end position="125"/>
    </location>
</feature>
<feature type="transmembrane region" description="Helical" evidence="1">
    <location>
        <begin position="71"/>
        <end position="89"/>
    </location>
</feature>
<proteinExistence type="predicted"/>
<evidence type="ECO:0000313" key="2">
    <source>
        <dbReference type="EMBL" id="MFC3514082.1"/>
    </source>
</evidence>
<dbReference type="EMBL" id="JBHRWI010000033">
    <property type="protein sequence ID" value="MFC3514082.1"/>
    <property type="molecule type" value="Genomic_DNA"/>
</dbReference>
<keyword evidence="1" id="KW-0472">Membrane</keyword>
<organism evidence="2 3">
    <name type="scientific">Amycolatopsis halotolerans</name>
    <dbReference type="NCBI Taxonomy" id="330083"/>
    <lineage>
        <taxon>Bacteria</taxon>
        <taxon>Bacillati</taxon>
        <taxon>Actinomycetota</taxon>
        <taxon>Actinomycetes</taxon>
        <taxon>Pseudonocardiales</taxon>
        <taxon>Pseudonocardiaceae</taxon>
        <taxon>Amycolatopsis</taxon>
    </lineage>
</organism>
<feature type="transmembrane region" description="Helical" evidence="1">
    <location>
        <begin position="31"/>
        <end position="51"/>
    </location>
</feature>
<name>A0ABV7QQC7_9PSEU</name>
<accession>A0ABV7QQC7</accession>
<evidence type="ECO:0000313" key="3">
    <source>
        <dbReference type="Proteomes" id="UP001595764"/>
    </source>
</evidence>
<sequence>MVGRILCGAVCAVGAAYLVNLASDRNSVGTVAAGLGVAAVLTAIQLAQSGAASSSQKVRIRSDGDGGGSRIWMTMGVFLGATGTALFWFSSDRWYSTPAAVGMLLVAVFCVGISVNSWWTFYCWAEFAPAYLEISFRESRRTAREHLTIPWTHLANIWSEDSGGLWVKANADAPEFSWKGESSSINGIPGRVQILDNWNFRDPVRIRRAINTYAGELHRRA</sequence>